<dbReference type="RefSeq" id="WP_073281320.1">
    <property type="nucleotide sequence ID" value="NZ_FRAS01000002.1"/>
</dbReference>
<accession>A0A1M6RH97</accession>
<protein>
    <submittedName>
        <fullName evidence="1">Uncharacterized protein</fullName>
    </submittedName>
</protein>
<dbReference type="AlphaFoldDB" id="A0A1M6RH97"/>
<proteinExistence type="predicted"/>
<dbReference type="OrthoDB" id="880711at2"/>
<organism evidence="1 2">
    <name type="scientific">Hymenobacter psychrotolerans DSM 18569</name>
    <dbReference type="NCBI Taxonomy" id="1121959"/>
    <lineage>
        <taxon>Bacteria</taxon>
        <taxon>Pseudomonadati</taxon>
        <taxon>Bacteroidota</taxon>
        <taxon>Cytophagia</taxon>
        <taxon>Cytophagales</taxon>
        <taxon>Hymenobacteraceae</taxon>
        <taxon>Hymenobacter</taxon>
    </lineage>
</organism>
<evidence type="ECO:0000313" key="1">
    <source>
        <dbReference type="EMBL" id="SHK31881.1"/>
    </source>
</evidence>
<sequence length="138" mass="15566">MASIRELQWEELDLLQALEIVPVDNDNGGVECRVDQENLTLHLTLWPHAGVVDLTLVEQSSKAVLLDFTVAVRGRIRYNNDMRGQYLEFPDCVLVSRISVSSEQDEAAFSPNTFGQSQHVWPVPTRLAGLCWLPFTRA</sequence>
<name>A0A1M6RH97_9BACT</name>
<keyword evidence="2" id="KW-1185">Reference proteome</keyword>
<dbReference type="STRING" id="1121959.SAMN02746009_00710"/>
<dbReference type="EMBL" id="FRAS01000002">
    <property type="protein sequence ID" value="SHK31881.1"/>
    <property type="molecule type" value="Genomic_DNA"/>
</dbReference>
<gene>
    <name evidence="1" type="ORF">SAMN02746009_00710</name>
</gene>
<evidence type="ECO:0000313" key="2">
    <source>
        <dbReference type="Proteomes" id="UP000183947"/>
    </source>
</evidence>
<reference evidence="2" key="1">
    <citation type="submission" date="2016-11" db="EMBL/GenBank/DDBJ databases">
        <authorList>
            <person name="Varghese N."/>
            <person name="Submissions S."/>
        </authorList>
    </citation>
    <scope>NUCLEOTIDE SEQUENCE [LARGE SCALE GENOMIC DNA]</scope>
    <source>
        <strain evidence="2">DSM 18569</strain>
    </source>
</reference>
<dbReference type="Proteomes" id="UP000183947">
    <property type="component" value="Unassembled WGS sequence"/>
</dbReference>